<evidence type="ECO:0000313" key="1">
    <source>
        <dbReference type="EMBL" id="KAF3703815.1"/>
    </source>
</evidence>
<reference evidence="1 2" key="1">
    <citation type="submission" date="2019-02" db="EMBL/GenBank/DDBJ databases">
        <title>Opniocepnalus argus genome.</title>
        <authorList>
            <person name="Zhou C."/>
            <person name="Xiao S."/>
        </authorList>
    </citation>
    <scope>NUCLEOTIDE SEQUENCE [LARGE SCALE GENOMIC DNA]</scope>
    <source>
        <strain evidence="1">OARG1902GOOAL</strain>
        <tissue evidence="1">Muscle</tissue>
    </source>
</reference>
<gene>
    <name evidence="1" type="ORF">EXN66_Car019503</name>
</gene>
<protein>
    <submittedName>
        <fullName evidence="1">Uncharacterized protein</fullName>
    </submittedName>
</protein>
<sequence length="63" mass="7313">MHKCHLENFTTSVTPPQIEKQWRLGDQMCSVNTGFHCFSFPEGRLGVQFLATTWLRLENPPLH</sequence>
<reference evidence="2" key="2">
    <citation type="submission" date="2019-02" db="EMBL/GenBank/DDBJ databases">
        <title>Opniocepnalus argus Var Kimnra genome.</title>
        <authorList>
            <person name="Zhou C."/>
            <person name="Xiao S."/>
        </authorList>
    </citation>
    <scope>NUCLEOTIDE SEQUENCE [LARGE SCALE GENOMIC DNA]</scope>
</reference>
<evidence type="ECO:0000313" key="2">
    <source>
        <dbReference type="Proteomes" id="UP000503349"/>
    </source>
</evidence>
<dbReference type="AlphaFoldDB" id="A0A6G1QMN9"/>
<name>A0A6G1QMN9_CHAAH</name>
<organism evidence="1 2">
    <name type="scientific">Channa argus</name>
    <name type="common">Northern snakehead</name>
    <name type="synonym">Ophicephalus argus</name>
    <dbReference type="NCBI Taxonomy" id="215402"/>
    <lineage>
        <taxon>Eukaryota</taxon>
        <taxon>Metazoa</taxon>
        <taxon>Chordata</taxon>
        <taxon>Craniata</taxon>
        <taxon>Vertebrata</taxon>
        <taxon>Euteleostomi</taxon>
        <taxon>Actinopterygii</taxon>
        <taxon>Neopterygii</taxon>
        <taxon>Teleostei</taxon>
        <taxon>Neoteleostei</taxon>
        <taxon>Acanthomorphata</taxon>
        <taxon>Anabantaria</taxon>
        <taxon>Anabantiformes</taxon>
        <taxon>Channoidei</taxon>
        <taxon>Channidae</taxon>
        <taxon>Channa</taxon>
    </lineage>
</organism>
<proteinExistence type="predicted"/>
<dbReference type="EMBL" id="CM015730">
    <property type="protein sequence ID" value="KAF3703815.1"/>
    <property type="molecule type" value="Genomic_DNA"/>
</dbReference>
<dbReference type="Proteomes" id="UP000503349">
    <property type="component" value="Chromosome 19"/>
</dbReference>
<accession>A0A6G1QMN9</accession>
<keyword evidence="2" id="KW-1185">Reference proteome</keyword>